<dbReference type="AlphaFoldDB" id="A0A1B0GHN4"/>
<dbReference type="EMBL" id="AJWK01005369">
    <property type="status" value="NOT_ANNOTATED_CDS"/>
    <property type="molecule type" value="Genomic_DNA"/>
</dbReference>
<dbReference type="EnsemblMetazoa" id="LLOJ001560-RA">
    <property type="protein sequence ID" value="LLOJ001560-PA"/>
    <property type="gene ID" value="LLOJ001560"/>
</dbReference>
<name>A0A1B0GHN4_LUTLO</name>
<sequence>MQRDYRQQRNARRMAEFNNQQADRSGRWSDMVEAEHRGRSILEAMPPLPPRENALPHRGRGRPRPGRRNTAPAQRPTPAPASVATAIEPSPLFEGRLTGSRVVVEAQSHNYDFSGYLILMHALYDVMTDTDVRIRRSLPYCAFQHYCVELLNGVAIERVMSQNAEGRFRSEERPFEFLDIKSKTIPTPIVDYLSAITRTTMANGKVINFNLPAGGTPQHSTDDDIPSGTFGICDEGTHNSYECYISPYVTRRLVEHTITANERNGNFDPWNPLPAALSPPDAVATRNLLGYDIPESLQTESLNSIRGFIFEDADDRKS</sequence>
<reference evidence="2" key="1">
    <citation type="submission" date="2020-05" db="UniProtKB">
        <authorList>
            <consortium name="EnsemblMetazoa"/>
        </authorList>
    </citation>
    <scope>IDENTIFICATION</scope>
    <source>
        <strain evidence="2">Jacobina</strain>
    </source>
</reference>
<feature type="compositionally biased region" description="Basic residues" evidence="1">
    <location>
        <begin position="57"/>
        <end position="67"/>
    </location>
</feature>
<dbReference type="EMBL" id="AJWK01005371">
    <property type="status" value="NOT_ANNOTATED_CDS"/>
    <property type="molecule type" value="Genomic_DNA"/>
</dbReference>
<proteinExistence type="predicted"/>
<dbReference type="EMBL" id="AJWK01005370">
    <property type="status" value="NOT_ANNOTATED_CDS"/>
    <property type="molecule type" value="Genomic_DNA"/>
</dbReference>
<keyword evidence="3" id="KW-1185">Reference proteome</keyword>
<dbReference type="VEuPathDB" id="VectorBase:LLOJ001560"/>
<protein>
    <submittedName>
        <fullName evidence="2">Uncharacterized protein</fullName>
    </submittedName>
</protein>
<organism evidence="2 3">
    <name type="scientific">Lutzomyia longipalpis</name>
    <name type="common">Sand fly</name>
    <dbReference type="NCBI Taxonomy" id="7200"/>
    <lineage>
        <taxon>Eukaryota</taxon>
        <taxon>Metazoa</taxon>
        <taxon>Ecdysozoa</taxon>
        <taxon>Arthropoda</taxon>
        <taxon>Hexapoda</taxon>
        <taxon>Insecta</taxon>
        <taxon>Pterygota</taxon>
        <taxon>Neoptera</taxon>
        <taxon>Endopterygota</taxon>
        <taxon>Diptera</taxon>
        <taxon>Nematocera</taxon>
        <taxon>Psychodoidea</taxon>
        <taxon>Psychodidae</taxon>
        <taxon>Lutzomyia</taxon>
        <taxon>Lutzomyia</taxon>
    </lineage>
</organism>
<dbReference type="Proteomes" id="UP000092461">
    <property type="component" value="Unassembled WGS sequence"/>
</dbReference>
<evidence type="ECO:0000313" key="3">
    <source>
        <dbReference type="Proteomes" id="UP000092461"/>
    </source>
</evidence>
<evidence type="ECO:0000256" key="1">
    <source>
        <dbReference type="SAM" id="MobiDB-lite"/>
    </source>
</evidence>
<accession>A0A1B0GHN4</accession>
<evidence type="ECO:0000313" key="2">
    <source>
        <dbReference type="EnsemblMetazoa" id="LLOJ001560-PA"/>
    </source>
</evidence>
<feature type="region of interest" description="Disordered" evidence="1">
    <location>
        <begin position="1"/>
        <end position="82"/>
    </location>
</feature>